<evidence type="ECO:0000313" key="1">
    <source>
        <dbReference type="EMBL" id="GFO11229.1"/>
    </source>
</evidence>
<evidence type="ECO:0008006" key="3">
    <source>
        <dbReference type="Google" id="ProtNLM"/>
    </source>
</evidence>
<dbReference type="Proteomes" id="UP000735302">
    <property type="component" value="Unassembled WGS sequence"/>
</dbReference>
<protein>
    <recommendedName>
        <fullName evidence="3">FLYWCH-type domain-containing protein</fullName>
    </recommendedName>
</protein>
<organism evidence="1 2">
    <name type="scientific">Plakobranchus ocellatus</name>
    <dbReference type="NCBI Taxonomy" id="259542"/>
    <lineage>
        <taxon>Eukaryota</taxon>
        <taxon>Metazoa</taxon>
        <taxon>Spiralia</taxon>
        <taxon>Lophotrochozoa</taxon>
        <taxon>Mollusca</taxon>
        <taxon>Gastropoda</taxon>
        <taxon>Heterobranchia</taxon>
        <taxon>Euthyneura</taxon>
        <taxon>Panpulmonata</taxon>
        <taxon>Sacoglossa</taxon>
        <taxon>Placobranchoidea</taxon>
        <taxon>Plakobranchidae</taxon>
        <taxon>Plakobranchus</taxon>
    </lineage>
</organism>
<keyword evidence="2" id="KW-1185">Reference proteome</keyword>
<accession>A0AAV4AXY2</accession>
<name>A0AAV4AXY2_9GAST</name>
<dbReference type="EMBL" id="BLXT01004252">
    <property type="protein sequence ID" value="GFO11229.1"/>
    <property type="molecule type" value="Genomic_DNA"/>
</dbReference>
<reference evidence="1 2" key="1">
    <citation type="journal article" date="2021" name="Elife">
        <title>Chloroplast acquisition without the gene transfer in kleptoplastic sea slugs, Plakobranchus ocellatus.</title>
        <authorList>
            <person name="Maeda T."/>
            <person name="Takahashi S."/>
            <person name="Yoshida T."/>
            <person name="Shimamura S."/>
            <person name="Takaki Y."/>
            <person name="Nagai Y."/>
            <person name="Toyoda A."/>
            <person name="Suzuki Y."/>
            <person name="Arimoto A."/>
            <person name="Ishii H."/>
            <person name="Satoh N."/>
            <person name="Nishiyama T."/>
            <person name="Hasebe M."/>
            <person name="Maruyama T."/>
            <person name="Minagawa J."/>
            <person name="Obokata J."/>
            <person name="Shigenobu S."/>
        </authorList>
    </citation>
    <scope>NUCLEOTIDE SEQUENCE [LARGE SCALE GENOMIC DNA]</scope>
</reference>
<dbReference type="AlphaFoldDB" id="A0AAV4AXY2"/>
<proteinExistence type="predicted"/>
<gene>
    <name evidence="1" type="ORF">PoB_003773400</name>
</gene>
<comment type="caution">
    <text evidence="1">The sequence shown here is derived from an EMBL/GenBank/DDBJ whole genome shotgun (WGS) entry which is preliminary data.</text>
</comment>
<evidence type="ECO:0000313" key="2">
    <source>
        <dbReference type="Proteomes" id="UP000735302"/>
    </source>
</evidence>
<sequence length="124" mass="14387">MRAPNGGVVSRCLCSEDYRAGSDPRFASLDWECKDQTFLYRARRDMKKTPKNSYCYTHLAATEYKFIGITAKRCTILTKICTNDLFYERLKRTATWRSKGESEITNNQSVNRRCHFINLGLSEP</sequence>